<dbReference type="EMBL" id="UINC01210027">
    <property type="protein sequence ID" value="SVE33304.1"/>
    <property type="molecule type" value="Genomic_DNA"/>
</dbReference>
<name>A0A383CMF8_9ZZZZ</name>
<accession>A0A383CMF8</accession>
<gene>
    <name evidence="1" type="ORF">METZ01_LOCUS486158</name>
</gene>
<evidence type="ECO:0008006" key="2">
    <source>
        <dbReference type="Google" id="ProtNLM"/>
    </source>
</evidence>
<evidence type="ECO:0000313" key="1">
    <source>
        <dbReference type="EMBL" id="SVE33304.1"/>
    </source>
</evidence>
<proteinExistence type="predicted"/>
<protein>
    <recommendedName>
        <fullName evidence="2">Lipid/polyisoprenoid-binding YceI-like domain-containing protein</fullName>
    </recommendedName>
</protein>
<dbReference type="AlphaFoldDB" id="A0A383CMF8"/>
<sequence length="118" mass="12692">MIKKIITIALVTFASSTIWAQSQVEGMWDFSMSSPFGALVGAKVTMKIEGNTLTGEFDLGGGRTWPIEEGTIQGNEITFKINRDGASMTYEMNAIVEGNSIKGTASAMGTIVDWSMSK</sequence>
<organism evidence="1">
    <name type="scientific">marine metagenome</name>
    <dbReference type="NCBI Taxonomy" id="408172"/>
    <lineage>
        <taxon>unclassified sequences</taxon>
        <taxon>metagenomes</taxon>
        <taxon>ecological metagenomes</taxon>
    </lineage>
</organism>
<reference evidence="1" key="1">
    <citation type="submission" date="2018-05" db="EMBL/GenBank/DDBJ databases">
        <authorList>
            <person name="Lanie J.A."/>
            <person name="Ng W.-L."/>
            <person name="Kazmierczak K.M."/>
            <person name="Andrzejewski T.M."/>
            <person name="Davidsen T.M."/>
            <person name="Wayne K.J."/>
            <person name="Tettelin H."/>
            <person name="Glass J.I."/>
            <person name="Rusch D."/>
            <person name="Podicherti R."/>
            <person name="Tsui H.-C.T."/>
            <person name="Winkler M.E."/>
        </authorList>
    </citation>
    <scope>NUCLEOTIDE SEQUENCE</scope>
</reference>